<evidence type="ECO:0000256" key="3">
    <source>
        <dbReference type="ARBA" id="ARBA00023125"/>
    </source>
</evidence>
<dbReference type="CDD" id="cd17535">
    <property type="entry name" value="REC_NarL-like"/>
    <property type="match status" value="1"/>
</dbReference>
<dbReference type="SMART" id="SM00448">
    <property type="entry name" value="REC"/>
    <property type="match status" value="1"/>
</dbReference>
<gene>
    <name evidence="8" type="ORF">M8542_06470</name>
</gene>
<dbReference type="InterPro" id="IPR000792">
    <property type="entry name" value="Tscrpt_reg_LuxR_C"/>
</dbReference>
<dbReference type="PROSITE" id="PS00622">
    <property type="entry name" value="HTH_LUXR_1"/>
    <property type="match status" value="1"/>
</dbReference>
<dbReference type="SUPFAM" id="SSF46894">
    <property type="entry name" value="C-terminal effector domain of the bipartite response regulators"/>
    <property type="match status" value="1"/>
</dbReference>
<dbReference type="SMART" id="SM00421">
    <property type="entry name" value="HTH_LUXR"/>
    <property type="match status" value="1"/>
</dbReference>
<evidence type="ECO:0000256" key="1">
    <source>
        <dbReference type="ARBA" id="ARBA00022553"/>
    </source>
</evidence>
<evidence type="ECO:0000313" key="9">
    <source>
        <dbReference type="Proteomes" id="UP001144096"/>
    </source>
</evidence>
<keyword evidence="2" id="KW-0805">Transcription regulation</keyword>
<dbReference type="Proteomes" id="UP001144096">
    <property type="component" value="Unassembled WGS sequence"/>
</dbReference>
<dbReference type="AlphaFoldDB" id="A0A9X2SI17"/>
<sequence>MITILLVDDEPLLRLGFRLVLQAQPDLEVVGEAADGAAAVARTAELDPDVVLMDVRMPGVDGIAATREIVRSSPRSRVLILTTFDVDEYAFPGLKAGASGFLLKNVPPDDLLTAIRAVARGDAVVAPSVTRRLLEAVADRLPDPAPAGGPPTTRGLDRLTERELEVLEKVAGGLSNAEIAGELVLSEATVKTHVGRILTKLSLRDRVQAVVLAYETGLVRPR</sequence>
<dbReference type="PRINTS" id="PR00038">
    <property type="entry name" value="HTHLUXR"/>
</dbReference>
<dbReference type="Pfam" id="PF00072">
    <property type="entry name" value="Response_reg"/>
    <property type="match status" value="1"/>
</dbReference>
<dbReference type="PROSITE" id="PS50110">
    <property type="entry name" value="RESPONSE_REGULATORY"/>
    <property type="match status" value="1"/>
</dbReference>
<feature type="modified residue" description="4-aspartylphosphate" evidence="5">
    <location>
        <position position="54"/>
    </location>
</feature>
<keyword evidence="1 5" id="KW-0597">Phosphoprotein</keyword>
<dbReference type="EMBL" id="JAMXQV010000002">
    <property type="protein sequence ID" value="MCR6482453.1"/>
    <property type="molecule type" value="Genomic_DNA"/>
</dbReference>
<keyword evidence="9" id="KW-1185">Reference proteome</keyword>
<proteinExistence type="predicted"/>
<dbReference type="RefSeq" id="WP_257919079.1">
    <property type="nucleotide sequence ID" value="NZ_JAMXQV010000002.1"/>
</dbReference>
<dbReference type="SUPFAM" id="SSF52172">
    <property type="entry name" value="CheY-like"/>
    <property type="match status" value="1"/>
</dbReference>
<dbReference type="InterPro" id="IPR058245">
    <property type="entry name" value="NreC/VraR/RcsB-like_REC"/>
</dbReference>
<organism evidence="8 9">
    <name type="scientific">Amycolatopsis iheyensis</name>
    <dbReference type="NCBI Taxonomy" id="2945988"/>
    <lineage>
        <taxon>Bacteria</taxon>
        <taxon>Bacillati</taxon>
        <taxon>Actinomycetota</taxon>
        <taxon>Actinomycetes</taxon>
        <taxon>Pseudonocardiales</taxon>
        <taxon>Pseudonocardiaceae</taxon>
        <taxon>Amycolatopsis</taxon>
    </lineage>
</organism>
<reference evidence="8" key="1">
    <citation type="submission" date="2022-06" db="EMBL/GenBank/DDBJ databases">
        <title>Amycolatopsis iheyaensis sp. nov., a new species of the genus Amycolatopsis isolated from soil in Iheya island, Japan.</title>
        <authorList>
            <person name="Ngamcharungchit C."/>
            <person name="Kanto H."/>
            <person name="Take A."/>
            <person name="Intra B."/>
            <person name="Matsumoto A."/>
            <person name="Panbangred W."/>
            <person name="Inahashi Y."/>
        </authorList>
    </citation>
    <scope>NUCLEOTIDE SEQUENCE</scope>
    <source>
        <strain evidence="8">OK19-0408</strain>
    </source>
</reference>
<comment type="caution">
    <text evidence="8">The sequence shown here is derived from an EMBL/GenBank/DDBJ whole genome shotgun (WGS) entry which is preliminary data.</text>
</comment>
<dbReference type="InterPro" id="IPR039420">
    <property type="entry name" value="WalR-like"/>
</dbReference>
<dbReference type="Pfam" id="PF00196">
    <property type="entry name" value="GerE"/>
    <property type="match status" value="1"/>
</dbReference>
<dbReference type="GO" id="GO:0006355">
    <property type="term" value="P:regulation of DNA-templated transcription"/>
    <property type="evidence" value="ECO:0007669"/>
    <property type="project" value="InterPro"/>
</dbReference>
<dbReference type="PROSITE" id="PS50043">
    <property type="entry name" value="HTH_LUXR_2"/>
    <property type="match status" value="1"/>
</dbReference>
<keyword evidence="3" id="KW-0238">DNA-binding</keyword>
<accession>A0A9X2SI17</accession>
<dbReference type="GO" id="GO:0003677">
    <property type="term" value="F:DNA binding"/>
    <property type="evidence" value="ECO:0007669"/>
    <property type="project" value="UniProtKB-KW"/>
</dbReference>
<dbReference type="CDD" id="cd06170">
    <property type="entry name" value="LuxR_C_like"/>
    <property type="match status" value="1"/>
</dbReference>
<evidence type="ECO:0000256" key="2">
    <source>
        <dbReference type="ARBA" id="ARBA00023015"/>
    </source>
</evidence>
<dbReference type="GO" id="GO:0000160">
    <property type="term" value="P:phosphorelay signal transduction system"/>
    <property type="evidence" value="ECO:0007669"/>
    <property type="project" value="InterPro"/>
</dbReference>
<feature type="domain" description="HTH luxR-type" evidence="6">
    <location>
        <begin position="152"/>
        <end position="217"/>
    </location>
</feature>
<evidence type="ECO:0000259" key="6">
    <source>
        <dbReference type="PROSITE" id="PS50043"/>
    </source>
</evidence>
<evidence type="ECO:0000256" key="5">
    <source>
        <dbReference type="PROSITE-ProRule" id="PRU00169"/>
    </source>
</evidence>
<dbReference type="InterPro" id="IPR011006">
    <property type="entry name" value="CheY-like_superfamily"/>
</dbReference>
<dbReference type="PANTHER" id="PTHR43214:SF24">
    <property type="entry name" value="TRANSCRIPTIONAL REGULATORY PROTEIN NARL-RELATED"/>
    <property type="match status" value="1"/>
</dbReference>
<dbReference type="InterPro" id="IPR016032">
    <property type="entry name" value="Sig_transdc_resp-reg_C-effctor"/>
</dbReference>
<keyword evidence="4" id="KW-0804">Transcription</keyword>
<dbReference type="InterPro" id="IPR001789">
    <property type="entry name" value="Sig_transdc_resp-reg_receiver"/>
</dbReference>
<evidence type="ECO:0000313" key="8">
    <source>
        <dbReference type="EMBL" id="MCR6482453.1"/>
    </source>
</evidence>
<evidence type="ECO:0000259" key="7">
    <source>
        <dbReference type="PROSITE" id="PS50110"/>
    </source>
</evidence>
<dbReference type="Gene3D" id="3.40.50.2300">
    <property type="match status" value="1"/>
</dbReference>
<feature type="domain" description="Response regulatory" evidence="7">
    <location>
        <begin position="3"/>
        <end position="119"/>
    </location>
</feature>
<evidence type="ECO:0000256" key="4">
    <source>
        <dbReference type="ARBA" id="ARBA00023163"/>
    </source>
</evidence>
<name>A0A9X2SI17_9PSEU</name>
<protein>
    <submittedName>
        <fullName evidence="8">Response regulator transcription factor</fullName>
    </submittedName>
</protein>
<dbReference type="PANTHER" id="PTHR43214">
    <property type="entry name" value="TWO-COMPONENT RESPONSE REGULATOR"/>
    <property type="match status" value="1"/>
</dbReference>